<keyword evidence="3 4" id="KW-0129">CBS domain</keyword>
<dbReference type="SMART" id="SM00116">
    <property type="entry name" value="CBS"/>
    <property type="match status" value="2"/>
</dbReference>
<accession>A0A2M9G247</accession>
<name>A0A2M9G247_9PROT</name>
<keyword evidence="8" id="KW-1185">Reference proteome</keyword>
<dbReference type="InterPro" id="IPR016169">
    <property type="entry name" value="FAD-bd_PCMH_sub2"/>
</dbReference>
<dbReference type="Pfam" id="PF00571">
    <property type="entry name" value="CBS"/>
    <property type="match status" value="2"/>
</dbReference>
<feature type="domain" description="CBS" evidence="6">
    <location>
        <begin position="152"/>
        <end position="212"/>
    </location>
</feature>
<dbReference type="Proteomes" id="UP000229498">
    <property type="component" value="Unassembled WGS sequence"/>
</dbReference>
<gene>
    <name evidence="7" type="ORF">CVT23_08405</name>
</gene>
<evidence type="ECO:0000256" key="3">
    <source>
        <dbReference type="ARBA" id="ARBA00023122"/>
    </source>
</evidence>
<dbReference type="CDD" id="cd04590">
    <property type="entry name" value="CBS_pair_CorC_HlyC_assoc"/>
    <property type="match status" value="1"/>
</dbReference>
<dbReference type="RefSeq" id="WP_109793069.1">
    <property type="nucleotide sequence ID" value="NZ_PHIG01000031.1"/>
</dbReference>
<dbReference type="InterPro" id="IPR044751">
    <property type="entry name" value="Ion_transp-like_CBS"/>
</dbReference>
<reference evidence="7 8" key="1">
    <citation type="submission" date="2017-11" db="EMBL/GenBank/DDBJ databases">
        <title>Draft genome sequence of Rhizobiales bacterium SY3-13.</title>
        <authorList>
            <person name="Sun C."/>
        </authorList>
    </citation>
    <scope>NUCLEOTIDE SEQUENCE [LARGE SCALE GENOMIC DNA]</scope>
    <source>
        <strain evidence="7 8">SY3-13</strain>
    </source>
</reference>
<dbReference type="Pfam" id="PF03471">
    <property type="entry name" value="CorC_HlyC"/>
    <property type="match status" value="1"/>
</dbReference>
<dbReference type="GO" id="GO:0005886">
    <property type="term" value="C:plasma membrane"/>
    <property type="evidence" value="ECO:0007669"/>
    <property type="project" value="TreeGrafter"/>
</dbReference>
<evidence type="ECO:0000313" key="7">
    <source>
        <dbReference type="EMBL" id="PJK29792.1"/>
    </source>
</evidence>
<evidence type="ECO:0000256" key="4">
    <source>
        <dbReference type="PROSITE-ProRule" id="PRU00703"/>
    </source>
</evidence>
<dbReference type="InterPro" id="IPR036318">
    <property type="entry name" value="FAD-bd_PCMH-like_sf"/>
</dbReference>
<dbReference type="InterPro" id="IPR046342">
    <property type="entry name" value="CBS_dom_sf"/>
</dbReference>
<dbReference type="SUPFAM" id="SSF56176">
    <property type="entry name" value="FAD-binding/transporter-associated domain-like"/>
    <property type="match status" value="1"/>
</dbReference>
<feature type="region of interest" description="Disordered" evidence="5">
    <location>
        <begin position="1"/>
        <end position="26"/>
    </location>
</feature>
<dbReference type="FunFam" id="3.10.580.10:FF:000002">
    <property type="entry name" value="Magnesium/cobalt efflux protein CorC"/>
    <property type="match status" value="1"/>
</dbReference>
<dbReference type="InterPro" id="IPR005170">
    <property type="entry name" value="Transptr-assoc_dom"/>
</dbReference>
<feature type="domain" description="CBS" evidence="6">
    <location>
        <begin position="88"/>
        <end position="149"/>
    </location>
</feature>
<dbReference type="Gene3D" id="3.10.580.10">
    <property type="entry name" value="CBS-domain"/>
    <property type="match status" value="1"/>
</dbReference>
<evidence type="ECO:0000256" key="5">
    <source>
        <dbReference type="SAM" id="MobiDB-lite"/>
    </source>
</evidence>
<keyword evidence="2" id="KW-0677">Repeat</keyword>
<dbReference type="PANTHER" id="PTHR22777">
    <property type="entry name" value="HEMOLYSIN-RELATED"/>
    <property type="match status" value="1"/>
</dbReference>
<dbReference type="AlphaFoldDB" id="A0A2M9G247"/>
<organism evidence="7 8">
    <name type="scientific">Minwuia thermotolerans</name>
    <dbReference type="NCBI Taxonomy" id="2056226"/>
    <lineage>
        <taxon>Bacteria</taxon>
        <taxon>Pseudomonadati</taxon>
        <taxon>Pseudomonadota</taxon>
        <taxon>Alphaproteobacteria</taxon>
        <taxon>Minwuiales</taxon>
        <taxon>Minwuiaceae</taxon>
        <taxon>Minwuia</taxon>
    </lineage>
</organism>
<evidence type="ECO:0000313" key="8">
    <source>
        <dbReference type="Proteomes" id="UP000229498"/>
    </source>
</evidence>
<proteinExistence type="inferred from homology"/>
<sequence>MSDSASSSVPAEGGDEQQEEGGSGLGGWFGDIWRGLGRGRNGDNGWRESLEEILEEHDTNEHDGLSLEERRLLTNIIALDGKRVEDAMVPRADIVALDISLPVEEVVDRYMEAPHSRLPVYRDNLDDIAGILHIKDLVKFWGHTGQVDLQSILREPVVVPPSKPVIDLLVEMRANRRHLAIVVDEYGGVDGLVTIEDLIEEVVGDIRDEHDSEADPLFIEQPDGSIDVDARFELEEFESRVGCDLLADKEDEEIDTLGGFVFVALGRVPKRGEVIRHDCGLEFEVVDADPRRIHRLKVHRTARTPETAGSDPPRA</sequence>
<dbReference type="GO" id="GO:0050660">
    <property type="term" value="F:flavin adenine dinucleotide binding"/>
    <property type="evidence" value="ECO:0007669"/>
    <property type="project" value="InterPro"/>
</dbReference>
<evidence type="ECO:0000259" key="6">
    <source>
        <dbReference type="PROSITE" id="PS51371"/>
    </source>
</evidence>
<dbReference type="EMBL" id="PHIG01000031">
    <property type="protein sequence ID" value="PJK29792.1"/>
    <property type="molecule type" value="Genomic_DNA"/>
</dbReference>
<dbReference type="SUPFAM" id="SSF54631">
    <property type="entry name" value="CBS-domain pair"/>
    <property type="match status" value="1"/>
</dbReference>
<evidence type="ECO:0000256" key="2">
    <source>
        <dbReference type="ARBA" id="ARBA00022737"/>
    </source>
</evidence>
<comment type="caution">
    <text evidence="7">The sequence shown here is derived from an EMBL/GenBank/DDBJ whole genome shotgun (WGS) entry which is preliminary data.</text>
</comment>
<dbReference type="InterPro" id="IPR000644">
    <property type="entry name" value="CBS_dom"/>
</dbReference>
<dbReference type="PANTHER" id="PTHR22777:SF27">
    <property type="entry name" value="MAGNESIUM AND COBALT EFFLUX PROTEIN CORC"/>
    <property type="match status" value="1"/>
</dbReference>
<dbReference type="PROSITE" id="PS51371">
    <property type="entry name" value="CBS"/>
    <property type="match status" value="2"/>
</dbReference>
<dbReference type="Gene3D" id="3.30.465.10">
    <property type="match status" value="1"/>
</dbReference>
<evidence type="ECO:0000256" key="1">
    <source>
        <dbReference type="ARBA" id="ARBA00006446"/>
    </source>
</evidence>
<protein>
    <submittedName>
        <fullName evidence="7">Magnesium/cobalt efflux protein</fullName>
    </submittedName>
</protein>
<dbReference type="OrthoDB" id="9797674at2"/>
<dbReference type="SMART" id="SM01091">
    <property type="entry name" value="CorC_HlyC"/>
    <property type="match status" value="1"/>
</dbReference>
<comment type="similarity">
    <text evidence="1">Belongs to the UPF0053 family. Hemolysin C subfamily.</text>
</comment>